<name>A0A078F828_BRANA</name>
<dbReference type="KEGG" id="bna:106411789"/>
<dbReference type="PANTHER" id="PTHR34364:SF1">
    <property type="entry name" value="WAS_WASL-INTERACTING FAMILY PROTEIN"/>
    <property type="match status" value="1"/>
</dbReference>
<dbReference type="Proteomes" id="UP000028999">
    <property type="component" value="Unassembled WGS sequence"/>
</dbReference>
<feature type="transmembrane region" description="Helical" evidence="1">
    <location>
        <begin position="109"/>
        <end position="127"/>
    </location>
</feature>
<evidence type="ECO:0000313" key="3">
    <source>
        <dbReference type="Proteomes" id="UP000028999"/>
    </source>
</evidence>
<evidence type="ECO:0000313" key="2">
    <source>
        <dbReference type="EMBL" id="CDY10595.1"/>
    </source>
</evidence>
<dbReference type="EMBL" id="LK032004">
    <property type="protein sequence ID" value="CDY10595.1"/>
    <property type="molecule type" value="Genomic_DNA"/>
</dbReference>
<keyword evidence="1" id="KW-0472">Membrane</keyword>
<gene>
    <name evidence="2" type="primary">BnaC03g70190D</name>
    <name evidence="2" type="ORF">GSBRNA2T00032573001</name>
</gene>
<dbReference type="STRING" id="3708.A0A078F828"/>
<dbReference type="AlphaFoldDB" id="A0A078F828"/>
<dbReference type="OMA" id="RELYKWM"/>
<keyword evidence="1" id="KW-0812">Transmembrane</keyword>
<proteinExistence type="predicted"/>
<reference evidence="2 3" key="1">
    <citation type="journal article" date="2014" name="Science">
        <title>Plant genetics. Early allopolyploid evolution in the post-Neolithic Brassica napus oilseed genome.</title>
        <authorList>
            <person name="Chalhoub B."/>
            <person name="Denoeud F."/>
            <person name="Liu S."/>
            <person name="Parkin I.A."/>
            <person name="Tang H."/>
            <person name="Wang X."/>
            <person name="Chiquet J."/>
            <person name="Belcram H."/>
            <person name="Tong C."/>
            <person name="Samans B."/>
            <person name="Correa M."/>
            <person name="Da Silva C."/>
            <person name="Just J."/>
            <person name="Falentin C."/>
            <person name="Koh C.S."/>
            <person name="Le Clainche I."/>
            <person name="Bernard M."/>
            <person name="Bento P."/>
            <person name="Noel B."/>
            <person name="Labadie K."/>
            <person name="Alberti A."/>
            <person name="Charles M."/>
            <person name="Arnaud D."/>
            <person name="Guo H."/>
            <person name="Daviaud C."/>
            <person name="Alamery S."/>
            <person name="Jabbari K."/>
            <person name="Zhao M."/>
            <person name="Edger P.P."/>
            <person name="Chelaifa H."/>
            <person name="Tack D."/>
            <person name="Lassalle G."/>
            <person name="Mestiri I."/>
            <person name="Schnel N."/>
            <person name="Le Paslier M.C."/>
            <person name="Fan G."/>
            <person name="Renault V."/>
            <person name="Bayer P.E."/>
            <person name="Golicz A.A."/>
            <person name="Manoli S."/>
            <person name="Lee T.H."/>
            <person name="Thi V.H."/>
            <person name="Chalabi S."/>
            <person name="Hu Q."/>
            <person name="Fan C."/>
            <person name="Tollenaere R."/>
            <person name="Lu Y."/>
            <person name="Battail C."/>
            <person name="Shen J."/>
            <person name="Sidebottom C.H."/>
            <person name="Wang X."/>
            <person name="Canaguier A."/>
            <person name="Chauveau A."/>
            <person name="Berard A."/>
            <person name="Deniot G."/>
            <person name="Guan M."/>
            <person name="Liu Z."/>
            <person name="Sun F."/>
            <person name="Lim Y.P."/>
            <person name="Lyons E."/>
            <person name="Town C.D."/>
            <person name="Bancroft I."/>
            <person name="Wang X."/>
            <person name="Meng J."/>
            <person name="Ma J."/>
            <person name="Pires J.C."/>
            <person name="King G.J."/>
            <person name="Brunel D."/>
            <person name="Delourme R."/>
            <person name="Renard M."/>
            <person name="Aury J.M."/>
            <person name="Adams K.L."/>
            <person name="Batley J."/>
            <person name="Snowdon R.J."/>
            <person name="Tost J."/>
            <person name="Edwards D."/>
            <person name="Zhou Y."/>
            <person name="Hua W."/>
            <person name="Sharpe A.G."/>
            <person name="Paterson A.H."/>
            <person name="Guan C."/>
            <person name="Wincker P."/>
        </authorList>
    </citation>
    <scope>NUCLEOTIDE SEQUENCE [LARGE SCALE GENOMIC DNA]</scope>
    <source>
        <strain evidence="3">cv. Darmor-bzh</strain>
    </source>
</reference>
<dbReference type="PANTHER" id="PTHR34364">
    <property type="entry name" value="WAS/WASL-INTERACTING FAMILY PROTEIN"/>
    <property type="match status" value="1"/>
</dbReference>
<accession>A0A078F828</accession>
<keyword evidence="3" id="KW-1185">Reference proteome</keyword>
<evidence type="ECO:0000256" key="1">
    <source>
        <dbReference type="SAM" id="Phobius"/>
    </source>
</evidence>
<dbReference type="OrthoDB" id="1907935at2759"/>
<sequence length="225" mass="25116">MCESHTSKSIEWRGRKNIRHYICEEEEVKSLGEIEIEIEIAMSEEGPKLFTNKPKKKDIIAQLKHVKANGTTAPPSNPAAAAAAASYTMGGAPPPPPPPKESFARRYKYMWPLLLTVNLAVGGYLFFRTKKKDIEEPASEEIAAKSGSVAAPVTIENPVSSAVVAEPVVVKAREPIPEKQQRELFKWMLEEKRKVKPQNAEEKKRIDEEKAILKQFIGSRTIPTL</sequence>
<dbReference type="SMR" id="A0A078F828"/>
<organism evidence="2 3">
    <name type="scientific">Brassica napus</name>
    <name type="common">Rape</name>
    <dbReference type="NCBI Taxonomy" id="3708"/>
    <lineage>
        <taxon>Eukaryota</taxon>
        <taxon>Viridiplantae</taxon>
        <taxon>Streptophyta</taxon>
        <taxon>Embryophyta</taxon>
        <taxon>Tracheophyta</taxon>
        <taxon>Spermatophyta</taxon>
        <taxon>Magnoliopsida</taxon>
        <taxon>eudicotyledons</taxon>
        <taxon>Gunneridae</taxon>
        <taxon>Pentapetalae</taxon>
        <taxon>rosids</taxon>
        <taxon>malvids</taxon>
        <taxon>Brassicales</taxon>
        <taxon>Brassicaceae</taxon>
        <taxon>Brassiceae</taxon>
        <taxon>Brassica</taxon>
    </lineage>
</organism>
<dbReference type="PaxDb" id="3708-A0A078F828"/>
<keyword evidence="1" id="KW-1133">Transmembrane helix</keyword>
<dbReference type="Gramene" id="CDY10595">
    <property type="protein sequence ID" value="CDY10595"/>
    <property type="gene ID" value="GSBRNA2T00032573001"/>
</dbReference>
<protein>
    <submittedName>
        <fullName evidence="2">BnaC03g70190D protein</fullName>
    </submittedName>
</protein>